<accession>A0A6L5XLE5</accession>
<feature type="signal peptide" evidence="1">
    <location>
        <begin position="1"/>
        <end position="21"/>
    </location>
</feature>
<protein>
    <submittedName>
        <fullName evidence="2">Uncharacterized protein</fullName>
    </submittedName>
</protein>
<evidence type="ECO:0000313" key="2">
    <source>
        <dbReference type="EMBL" id="MSS28034.1"/>
    </source>
</evidence>
<feature type="chain" id="PRO_5027098310" evidence="1">
    <location>
        <begin position="22"/>
        <end position="189"/>
    </location>
</feature>
<dbReference type="AlphaFoldDB" id="A0A6L5XLE5"/>
<keyword evidence="3" id="KW-1185">Reference proteome</keyword>
<proteinExistence type="predicted"/>
<keyword evidence="1" id="KW-0732">Signal</keyword>
<dbReference type="EMBL" id="VUMH01000007">
    <property type="protein sequence ID" value="MSS28034.1"/>
    <property type="molecule type" value="Genomic_DNA"/>
</dbReference>
<reference evidence="2 3" key="1">
    <citation type="submission" date="2019-09" db="EMBL/GenBank/DDBJ databases">
        <title>In-depth cultivation of the pig gut microbiome towards novel bacterial diversity and tailored functional studies.</title>
        <authorList>
            <person name="Wylensek D."/>
            <person name="Hitch T.C.A."/>
            <person name="Clavel T."/>
        </authorList>
    </citation>
    <scope>NUCLEOTIDE SEQUENCE [LARGE SCALE GENOMIC DNA]</scope>
    <source>
        <strain evidence="2 3">PG-178-WT-4</strain>
    </source>
</reference>
<evidence type="ECO:0000256" key="1">
    <source>
        <dbReference type="SAM" id="SignalP"/>
    </source>
</evidence>
<organism evidence="2 3">
    <name type="scientific">Desulfovibrio porci</name>
    <dbReference type="NCBI Taxonomy" id="2605782"/>
    <lineage>
        <taxon>Bacteria</taxon>
        <taxon>Pseudomonadati</taxon>
        <taxon>Thermodesulfobacteriota</taxon>
        <taxon>Desulfovibrionia</taxon>
        <taxon>Desulfovibrionales</taxon>
        <taxon>Desulfovibrionaceae</taxon>
        <taxon>Desulfovibrio</taxon>
    </lineage>
</organism>
<evidence type="ECO:0000313" key="3">
    <source>
        <dbReference type="Proteomes" id="UP000477488"/>
    </source>
</evidence>
<sequence>MFSFCWPALLFLPLAAFPQNAAPDAAGGHSFSNPATAICAAWAGPATDGEKMRRFLEALTLDAYVSARHGGTGFNWRDITSLLARVERICTAEPARSLAEVWQERKTAWHRGSWKANTVRCREILAAGDCNEDAFFFGIWLYAYDQAKDGRSEATLQTLPQGGGAMVWEECERTPDARLLDVLRRMQGK</sequence>
<gene>
    <name evidence="2" type="ORF">FYJ44_08265</name>
</gene>
<name>A0A6L5XLE5_9BACT</name>
<dbReference type="Proteomes" id="UP000477488">
    <property type="component" value="Unassembled WGS sequence"/>
</dbReference>
<comment type="caution">
    <text evidence="2">The sequence shown here is derived from an EMBL/GenBank/DDBJ whole genome shotgun (WGS) entry which is preliminary data.</text>
</comment>